<feature type="compositionally biased region" description="Basic and acidic residues" evidence="1">
    <location>
        <begin position="113"/>
        <end position="122"/>
    </location>
</feature>
<reference evidence="2 3" key="1">
    <citation type="journal article" date="2010" name="Science">
        <title>Genomic comparison of the ants Camponotus floridanus and Harpegnathos saltator.</title>
        <authorList>
            <person name="Bonasio R."/>
            <person name="Zhang G."/>
            <person name="Ye C."/>
            <person name="Mutti N.S."/>
            <person name="Fang X."/>
            <person name="Qin N."/>
            <person name="Donahue G."/>
            <person name="Yang P."/>
            <person name="Li Q."/>
            <person name="Li C."/>
            <person name="Zhang P."/>
            <person name="Huang Z."/>
            <person name="Berger S.L."/>
            <person name="Reinberg D."/>
            <person name="Wang J."/>
            <person name="Liebig J."/>
        </authorList>
    </citation>
    <scope>NUCLEOTIDE SEQUENCE [LARGE SCALE GENOMIC DNA]</scope>
    <source>
        <strain evidence="3">C129</strain>
    </source>
</reference>
<proteinExistence type="predicted"/>
<name>E2ACW3_CAMFO</name>
<protein>
    <submittedName>
        <fullName evidence="2">Uncharacterized protein</fullName>
    </submittedName>
</protein>
<dbReference type="Proteomes" id="UP000000311">
    <property type="component" value="Unassembled WGS sequence"/>
</dbReference>
<evidence type="ECO:0000256" key="1">
    <source>
        <dbReference type="SAM" id="MobiDB-lite"/>
    </source>
</evidence>
<accession>E2ACW3</accession>
<feature type="compositionally biased region" description="Basic residues" evidence="1">
    <location>
        <begin position="100"/>
        <end position="112"/>
    </location>
</feature>
<dbReference type="InParanoid" id="E2ACW3"/>
<evidence type="ECO:0000313" key="3">
    <source>
        <dbReference type="Proteomes" id="UP000000311"/>
    </source>
</evidence>
<feature type="region of interest" description="Disordered" evidence="1">
    <location>
        <begin position="88"/>
        <end position="122"/>
    </location>
</feature>
<sequence>MNASKTRNKEEQRNLITRIYVIIKTNGQLTCSCINEPARIVLYLANEVFYPPDPRRERNLKLKSAALESAERTKGIVIPASVSSRILSPRKELDHGKKERKERRKRRRRNGGMKRDEGAACREKSEQSRFEWSLSSRVAGCVSDEHFIWHNPVYESLNVHAHTRMSTYTEILWKRKVQRIVAQLKRSGPFVKKSDSDKVGGGADRKTRWNYVESRNQIDAEARPMMNRPIREAVAAGEGGNGGHDH</sequence>
<dbReference type="EMBL" id="GL438586">
    <property type="protein sequence ID" value="EFN68720.1"/>
    <property type="molecule type" value="Genomic_DNA"/>
</dbReference>
<evidence type="ECO:0000313" key="2">
    <source>
        <dbReference type="EMBL" id="EFN68720.1"/>
    </source>
</evidence>
<feature type="compositionally biased region" description="Basic and acidic residues" evidence="1">
    <location>
        <begin position="89"/>
        <end position="99"/>
    </location>
</feature>
<organism evidence="3">
    <name type="scientific">Camponotus floridanus</name>
    <name type="common">Florida carpenter ant</name>
    <dbReference type="NCBI Taxonomy" id="104421"/>
    <lineage>
        <taxon>Eukaryota</taxon>
        <taxon>Metazoa</taxon>
        <taxon>Ecdysozoa</taxon>
        <taxon>Arthropoda</taxon>
        <taxon>Hexapoda</taxon>
        <taxon>Insecta</taxon>
        <taxon>Pterygota</taxon>
        <taxon>Neoptera</taxon>
        <taxon>Endopterygota</taxon>
        <taxon>Hymenoptera</taxon>
        <taxon>Apocrita</taxon>
        <taxon>Aculeata</taxon>
        <taxon>Formicoidea</taxon>
        <taxon>Formicidae</taxon>
        <taxon>Formicinae</taxon>
        <taxon>Camponotus</taxon>
    </lineage>
</organism>
<dbReference type="AlphaFoldDB" id="E2ACW3"/>
<gene>
    <name evidence="2" type="ORF">EAG_07968</name>
</gene>
<keyword evidence="3" id="KW-1185">Reference proteome</keyword>